<dbReference type="PANTHER" id="PTHR30346">
    <property type="entry name" value="TRANSCRIPTIONAL DUAL REGULATOR HCAR-RELATED"/>
    <property type="match status" value="1"/>
</dbReference>
<dbReference type="AlphaFoldDB" id="A0A261G7Z1"/>
<dbReference type="SUPFAM" id="SSF53850">
    <property type="entry name" value="Periplasmic binding protein-like II"/>
    <property type="match status" value="1"/>
</dbReference>
<evidence type="ECO:0000256" key="4">
    <source>
        <dbReference type="ARBA" id="ARBA00023163"/>
    </source>
</evidence>
<reference evidence="6 8" key="1">
    <citation type="journal article" date="2017" name="BMC Genomics">
        <title>Comparative genomic and phylogenomic analyses of the Bifidobacteriaceae family.</title>
        <authorList>
            <person name="Lugli G.A."/>
            <person name="Milani C."/>
            <person name="Turroni F."/>
            <person name="Duranti S."/>
            <person name="Mancabelli L."/>
            <person name="Mangifesta M."/>
            <person name="Ferrario C."/>
            <person name="Modesto M."/>
            <person name="Mattarelli P."/>
            <person name="Jiri K."/>
            <person name="van Sinderen D."/>
            <person name="Ventura M."/>
        </authorList>
    </citation>
    <scope>NUCLEOTIDE SEQUENCE [LARGE SCALE GENOMIC DNA]</scope>
    <source>
        <strain evidence="6 8">DSM 100216</strain>
    </source>
</reference>
<keyword evidence="2" id="KW-0805">Transcription regulation</keyword>
<evidence type="ECO:0000256" key="1">
    <source>
        <dbReference type="ARBA" id="ARBA00009437"/>
    </source>
</evidence>
<feature type="domain" description="HTH lysR-type" evidence="5">
    <location>
        <begin position="1"/>
        <end position="58"/>
    </location>
</feature>
<evidence type="ECO:0000313" key="9">
    <source>
        <dbReference type="Proteomes" id="UP000593943"/>
    </source>
</evidence>
<dbReference type="InterPro" id="IPR036388">
    <property type="entry name" value="WH-like_DNA-bd_sf"/>
</dbReference>
<dbReference type="InterPro" id="IPR000847">
    <property type="entry name" value="LysR_HTH_N"/>
</dbReference>
<dbReference type="InterPro" id="IPR036390">
    <property type="entry name" value="WH_DNA-bd_sf"/>
</dbReference>
<dbReference type="GO" id="GO:0003677">
    <property type="term" value="F:DNA binding"/>
    <property type="evidence" value="ECO:0007669"/>
    <property type="project" value="UniProtKB-KW"/>
</dbReference>
<dbReference type="PANTHER" id="PTHR30346:SF28">
    <property type="entry name" value="HTH-TYPE TRANSCRIPTIONAL REGULATOR CYNR"/>
    <property type="match status" value="1"/>
</dbReference>
<dbReference type="RefSeq" id="WP_094637150.1">
    <property type="nucleotide sequence ID" value="NZ_CP062938.1"/>
</dbReference>
<dbReference type="EMBL" id="MWWZ01000008">
    <property type="protein sequence ID" value="OZG67528.1"/>
    <property type="molecule type" value="Genomic_DNA"/>
</dbReference>
<dbReference type="PRINTS" id="PR00039">
    <property type="entry name" value="HTHLYSR"/>
</dbReference>
<dbReference type="OrthoDB" id="3181812at2"/>
<dbReference type="Proteomes" id="UP000216057">
    <property type="component" value="Unassembled WGS sequence"/>
</dbReference>
<keyword evidence="4" id="KW-0804">Transcription</keyword>
<dbReference type="EMBL" id="CP062938">
    <property type="protein sequence ID" value="QOL31065.1"/>
    <property type="molecule type" value="Genomic_DNA"/>
</dbReference>
<evidence type="ECO:0000256" key="3">
    <source>
        <dbReference type="ARBA" id="ARBA00023125"/>
    </source>
</evidence>
<evidence type="ECO:0000313" key="6">
    <source>
        <dbReference type="EMBL" id="OZG67528.1"/>
    </source>
</evidence>
<accession>A0A261G7Z1</accession>
<dbReference type="Pfam" id="PF03466">
    <property type="entry name" value="LysR_substrate"/>
    <property type="match status" value="1"/>
</dbReference>
<keyword evidence="9" id="KW-1185">Reference proteome</keyword>
<protein>
    <submittedName>
        <fullName evidence="6">LysR family transcriptional regulator</fullName>
    </submittedName>
</protein>
<dbReference type="FunFam" id="1.10.10.10:FF:000001">
    <property type="entry name" value="LysR family transcriptional regulator"/>
    <property type="match status" value="1"/>
</dbReference>
<dbReference type="InterPro" id="IPR005119">
    <property type="entry name" value="LysR_subst-bd"/>
</dbReference>
<reference evidence="7 9" key="2">
    <citation type="submission" date="2020-10" db="EMBL/GenBank/DDBJ databases">
        <title>Genome sequencing of Bifidobacterium eulemuris_DSMZ_100216.</title>
        <authorList>
            <person name="Kim J."/>
        </authorList>
    </citation>
    <scope>NUCLEOTIDE SEQUENCE [LARGE SCALE GENOMIC DNA]</scope>
    <source>
        <strain evidence="7 9">DSM 100216</strain>
    </source>
</reference>
<dbReference type="Pfam" id="PF00126">
    <property type="entry name" value="HTH_1"/>
    <property type="match status" value="1"/>
</dbReference>
<dbReference type="GO" id="GO:0032993">
    <property type="term" value="C:protein-DNA complex"/>
    <property type="evidence" value="ECO:0007669"/>
    <property type="project" value="TreeGrafter"/>
</dbReference>
<organism evidence="6 8">
    <name type="scientific">Bifidobacterium eulemuris</name>
    <dbReference type="NCBI Taxonomy" id="1765219"/>
    <lineage>
        <taxon>Bacteria</taxon>
        <taxon>Bacillati</taxon>
        <taxon>Actinomycetota</taxon>
        <taxon>Actinomycetes</taxon>
        <taxon>Bifidobacteriales</taxon>
        <taxon>Bifidobacteriaceae</taxon>
        <taxon>Bifidobacterium</taxon>
    </lineage>
</organism>
<dbReference type="Gene3D" id="1.10.10.10">
    <property type="entry name" value="Winged helix-like DNA-binding domain superfamily/Winged helix DNA-binding domain"/>
    <property type="match status" value="1"/>
</dbReference>
<evidence type="ECO:0000256" key="2">
    <source>
        <dbReference type="ARBA" id="ARBA00023015"/>
    </source>
</evidence>
<evidence type="ECO:0000259" key="5">
    <source>
        <dbReference type="PROSITE" id="PS50931"/>
    </source>
</evidence>
<proteinExistence type="inferred from homology"/>
<evidence type="ECO:0000313" key="8">
    <source>
        <dbReference type="Proteomes" id="UP000216057"/>
    </source>
</evidence>
<sequence>MNLRVLRYFLAVVEEESITGAADILMISQPTLSRQLRELEEELGKQLFIRGSRTITLTPEGELLRDRAQEIIELTDRTKTELTEMDEPVGGPVFIGAGETDAMRLLAQAAKDTRDRYPRVRFHMYSGDAADVVAQLDAGLLDFAVLFEPWDTTKFACVDFPAADVWGVLMRRDDPMAARHDITADDLKTMPLLVSRQTRFDREFGAWGITGEQDLTIVGTYNLLNNAALMVSEGLGYALTLDRIINISGDSDLTFRPLAPRLEAKLSLVWKTNRRLSRAAAAFLESARERLLGA</sequence>
<dbReference type="CDD" id="cd05466">
    <property type="entry name" value="PBP2_LTTR_substrate"/>
    <property type="match status" value="1"/>
</dbReference>
<name>A0A261G7Z1_9BIFI</name>
<gene>
    <name evidence="7" type="ORF">BE0216_00220</name>
    <name evidence="6" type="ORF">BEUL_1619</name>
</gene>
<dbReference type="Gene3D" id="3.40.190.290">
    <property type="match status" value="1"/>
</dbReference>
<dbReference type="SUPFAM" id="SSF46785">
    <property type="entry name" value="Winged helix' DNA-binding domain"/>
    <property type="match status" value="1"/>
</dbReference>
<dbReference type="GO" id="GO:0003700">
    <property type="term" value="F:DNA-binding transcription factor activity"/>
    <property type="evidence" value="ECO:0007669"/>
    <property type="project" value="InterPro"/>
</dbReference>
<dbReference type="KEGG" id="beu:BE0216_00220"/>
<evidence type="ECO:0000313" key="7">
    <source>
        <dbReference type="EMBL" id="QOL31065.1"/>
    </source>
</evidence>
<comment type="similarity">
    <text evidence="1">Belongs to the LysR transcriptional regulatory family.</text>
</comment>
<dbReference type="PROSITE" id="PS50931">
    <property type="entry name" value="HTH_LYSR"/>
    <property type="match status" value="1"/>
</dbReference>
<keyword evidence="3" id="KW-0238">DNA-binding</keyword>
<dbReference type="Proteomes" id="UP000593943">
    <property type="component" value="Chromosome"/>
</dbReference>